<name>A0ABP9PIZ0_9PSEU</name>
<sequence>MDATPEVAVKPELDRPTSVGGTPIFTLQWPDTKQLNEQLREVVLRKKETTPGLKKSNCGGWHSQTDFQLWPDAPVRTLMDMLLQGMLPQVIKATAPGAPEGLFKGWEVESWANVNKMEDSASQHDHVGGTNLWSAIYYVDTGEDGEVRSGLTKFVDMSGVPRPLKGDAATADRTAPIKTWQDACGLSPVGEEYDIQVEPVPGKMVMFPSTLPHYVTPYLSERQRITIAFNLKHPGYAVADPQNPRARKAMMWRNFRGVMLAGQKAKGAARDGLAQVVPPDRWPAPVRKRLLGGN</sequence>
<accession>A0ABP9PIZ0</accession>
<dbReference type="Proteomes" id="UP001428817">
    <property type="component" value="Unassembled WGS sequence"/>
</dbReference>
<dbReference type="EMBL" id="BAABJP010000002">
    <property type="protein sequence ID" value="GAA5147406.1"/>
    <property type="molecule type" value="Genomic_DNA"/>
</dbReference>
<evidence type="ECO:0000313" key="1">
    <source>
        <dbReference type="EMBL" id="GAA5147406.1"/>
    </source>
</evidence>
<comment type="caution">
    <text evidence="1">The sequence shown here is derived from an EMBL/GenBank/DDBJ whole genome shotgun (WGS) entry which is preliminary data.</text>
</comment>
<keyword evidence="2" id="KW-1185">Reference proteome</keyword>
<reference evidence="2" key="1">
    <citation type="journal article" date="2019" name="Int. J. Syst. Evol. Microbiol.">
        <title>The Global Catalogue of Microorganisms (GCM) 10K type strain sequencing project: providing services to taxonomists for standard genome sequencing and annotation.</title>
        <authorList>
            <consortium name="The Broad Institute Genomics Platform"/>
            <consortium name="The Broad Institute Genome Sequencing Center for Infectious Disease"/>
            <person name="Wu L."/>
            <person name="Ma J."/>
        </authorList>
    </citation>
    <scope>NUCLEOTIDE SEQUENCE [LARGE SCALE GENOMIC DNA]</scope>
    <source>
        <strain evidence="2">JCM 18303</strain>
    </source>
</reference>
<evidence type="ECO:0000313" key="2">
    <source>
        <dbReference type="Proteomes" id="UP001428817"/>
    </source>
</evidence>
<organism evidence="1 2">
    <name type="scientific">Pseudonocardia eucalypti</name>
    <dbReference type="NCBI Taxonomy" id="648755"/>
    <lineage>
        <taxon>Bacteria</taxon>
        <taxon>Bacillati</taxon>
        <taxon>Actinomycetota</taxon>
        <taxon>Actinomycetes</taxon>
        <taxon>Pseudonocardiales</taxon>
        <taxon>Pseudonocardiaceae</taxon>
        <taxon>Pseudonocardia</taxon>
    </lineage>
</organism>
<dbReference type="InterPro" id="IPR012668">
    <property type="entry name" value="CHP02466"/>
</dbReference>
<proteinExistence type="predicted"/>
<protein>
    <recommendedName>
        <fullName evidence="3">Phytanoyl-CoA dioxygenase PhyH</fullName>
    </recommendedName>
</protein>
<dbReference type="Pfam" id="PF13759">
    <property type="entry name" value="2OG-FeII_Oxy_5"/>
    <property type="match status" value="1"/>
</dbReference>
<evidence type="ECO:0008006" key="3">
    <source>
        <dbReference type="Google" id="ProtNLM"/>
    </source>
</evidence>
<dbReference type="Gene3D" id="2.60.120.620">
    <property type="entry name" value="q2cbj1_9rhob like domain"/>
    <property type="match status" value="1"/>
</dbReference>
<gene>
    <name evidence="1" type="ORF">GCM10023321_08260</name>
</gene>